<dbReference type="Pfam" id="PF09351">
    <property type="entry name" value="DUF1993"/>
    <property type="match status" value="1"/>
</dbReference>
<dbReference type="SUPFAM" id="SSF109854">
    <property type="entry name" value="DinB/YfiT-like putative metalloenzymes"/>
    <property type="match status" value="1"/>
</dbReference>
<dbReference type="InterPro" id="IPR034660">
    <property type="entry name" value="DinB/YfiT-like"/>
</dbReference>
<evidence type="ECO:0000313" key="1">
    <source>
        <dbReference type="EMBL" id="XAG82843.1"/>
    </source>
</evidence>
<dbReference type="PANTHER" id="PTHR36922">
    <property type="entry name" value="BLL2446 PROTEIN"/>
    <property type="match status" value="1"/>
</dbReference>
<dbReference type="InterPro" id="IPR018531">
    <property type="entry name" value="DUF1993"/>
</dbReference>
<proteinExistence type="predicted"/>
<reference evidence="1" key="1">
    <citation type="submission" date="2022-03" db="EMBL/GenBank/DDBJ databases">
        <title>Sea Food Isolates.</title>
        <authorList>
            <person name="Li c."/>
        </authorList>
    </citation>
    <scope>NUCLEOTIDE SEQUENCE</scope>
    <source>
        <strain evidence="1">19NY03SH02</strain>
    </source>
</reference>
<dbReference type="EMBL" id="CP095354">
    <property type="protein sequence ID" value="XAG82843.1"/>
    <property type="molecule type" value="Genomic_DNA"/>
</dbReference>
<gene>
    <name evidence="1" type="ORF">MRN14_09935</name>
</gene>
<dbReference type="Gene3D" id="1.20.120.450">
    <property type="entry name" value="dinb family like domain"/>
    <property type="match status" value="1"/>
</dbReference>
<dbReference type="PANTHER" id="PTHR36922:SF1">
    <property type="entry name" value="DUF1993 DOMAIN-CONTAINING PROTEIN"/>
    <property type="match status" value="1"/>
</dbReference>
<dbReference type="AlphaFoldDB" id="A0AAU6VC60"/>
<sequence length="99" mass="11271">MDNLDSCVESLDKALVHINNTKQLLLAAQSDDSKMLEVTRIELDQGSYIDLPGTLYINDFLIPNFYFHMVTAYDILRHKGLDISKPDYMLHLASLVKQA</sequence>
<name>A0AAU6VC60_UNCXX</name>
<organism evidence="1">
    <name type="scientific">bacterium 19NY03SH02</name>
    <dbReference type="NCBI Taxonomy" id="2920631"/>
    <lineage>
        <taxon>Bacteria</taxon>
    </lineage>
</organism>
<accession>A0AAU6VC60</accession>
<protein>
    <submittedName>
        <fullName evidence="1">DUF1993 domain-containing protein</fullName>
    </submittedName>
</protein>